<evidence type="ECO:0000313" key="2">
    <source>
        <dbReference type="EMBL" id="MFD1778809.1"/>
    </source>
</evidence>
<keyword evidence="3" id="KW-1185">Reference proteome</keyword>
<evidence type="ECO:0000256" key="1">
    <source>
        <dbReference type="SAM" id="Phobius"/>
    </source>
</evidence>
<feature type="transmembrane region" description="Helical" evidence="1">
    <location>
        <begin position="6"/>
        <end position="23"/>
    </location>
</feature>
<gene>
    <name evidence="2" type="ORF">ACFSFW_09025</name>
</gene>
<reference evidence="3" key="1">
    <citation type="journal article" date="2019" name="Int. J. Syst. Evol. Microbiol.">
        <title>The Global Catalogue of Microorganisms (GCM) 10K type strain sequencing project: providing services to taxonomists for standard genome sequencing and annotation.</title>
        <authorList>
            <consortium name="The Broad Institute Genomics Platform"/>
            <consortium name="The Broad Institute Genome Sequencing Center for Infectious Disease"/>
            <person name="Wu L."/>
            <person name="Ma J."/>
        </authorList>
    </citation>
    <scope>NUCLEOTIDE SEQUENCE [LARGE SCALE GENOMIC DNA]</scope>
    <source>
        <strain evidence="3">CCUG 15531</strain>
    </source>
</reference>
<organism evidence="2 3">
    <name type="scientific">Fredinandcohnia salidurans</name>
    <dbReference type="NCBI Taxonomy" id="2595041"/>
    <lineage>
        <taxon>Bacteria</taxon>
        <taxon>Bacillati</taxon>
        <taxon>Bacillota</taxon>
        <taxon>Bacilli</taxon>
        <taxon>Bacillales</taxon>
        <taxon>Bacillaceae</taxon>
        <taxon>Fredinandcohnia</taxon>
    </lineage>
</organism>
<keyword evidence="1" id="KW-0812">Transmembrane</keyword>
<comment type="caution">
    <text evidence="2">The sequence shown here is derived from an EMBL/GenBank/DDBJ whole genome shotgun (WGS) entry which is preliminary data.</text>
</comment>
<protein>
    <submittedName>
        <fullName evidence="2">Uncharacterized protein</fullName>
    </submittedName>
</protein>
<dbReference type="Proteomes" id="UP001597227">
    <property type="component" value="Unassembled WGS sequence"/>
</dbReference>
<proteinExistence type="predicted"/>
<sequence length="74" mass="8901">MNVKKGIVAIAIFAFLFTIAWVIHDQTKREYIVEEQVDNQQQFQIQTIDSTQTEETTVYPKFKPREYIRIEHRK</sequence>
<keyword evidence="1" id="KW-1133">Transmembrane helix</keyword>
<dbReference type="RefSeq" id="WP_099355569.1">
    <property type="nucleotide sequence ID" value="NZ_JBHUEK010000010.1"/>
</dbReference>
<accession>A0ABW4MNW6</accession>
<keyword evidence="1" id="KW-0472">Membrane</keyword>
<name>A0ABW4MNW6_9BACI</name>
<dbReference type="EMBL" id="JBHUEK010000010">
    <property type="protein sequence ID" value="MFD1778809.1"/>
    <property type="molecule type" value="Genomic_DNA"/>
</dbReference>
<evidence type="ECO:0000313" key="3">
    <source>
        <dbReference type="Proteomes" id="UP001597227"/>
    </source>
</evidence>